<evidence type="ECO:0000256" key="3">
    <source>
        <dbReference type="ARBA" id="ARBA00023163"/>
    </source>
</evidence>
<gene>
    <name evidence="6" type="ORF">ACFQ2F_01955</name>
</gene>
<evidence type="ECO:0000256" key="1">
    <source>
        <dbReference type="ARBA" id="ARBA00023015"/>
    </source>
</evidence>
<feature type="domain" description="HTH tetR-type" evidence="5">
    <location>
        <begin position="8"/>
        <end position="68"/>
    </location>
</feature>
<reference evidence="7" key="1">
    <citation type="journal article" date="2019" name="Int. J. Syst. Evol. Microbiol.">
        <title>The Global Catalogue of Microorganisms (GCM) 10K type strain sequencing project: providing services to taxonomists for standard genome sequencing and annotation.</title>
        <authorList>
            <consortium name="The Broad Institute Genomics Platform"/>
            <consortium name="The Broad Institute Genome Sequencing Center for Infectious Disease"/>
            <person name="Wu L."/>
            <person name="Ma J."/>
        </authorList>
    </citation>
    <scope>NUCLEOTIDE SEQUENCE [LARGE SCALE GENOMIC DNA]</scope>
    <source>
        <strain evidence="7">CCUG 61697</strain>
    </source>
</reference>
<dbReference type="SUPFAM" id="SSF46689">
    <property type="entry name" value="Homeodomain-like"/>
    <property type="match status" value="1"/>
</dbReference>
<organism evidence="6 7">
    <name type="scientific">Methyloligella solikamskensis</name>
    <dbReference type="NCBI Taxonomy" id="1177756"/>
    <lineage>
        <taxon>Bacteria</taxon>
        <taxon>Pseudomonadati</taxon>
        <taxon>Pseudomonadota</taxon>
        <taxon>Alphaproteobacteria</taxon>
        <taxon>Hyphomicrobiales</taxon>
        <taxon>Hyphomicrobiaceae</taxon>
        <taxon>Methyloligella</taxon>
    </lineage>
</organism>
<keyword evidence="1" id="KW-0805">Transcription regulation</keyword>
<sequence>MAATSHSTDARNEILDTAQAVMSAKGFSAVGLNEILAKAGVPKGSFYHYFPSKEAFGTALLERYFKDYLIEMEERFSQPGMDGAAHLMSYWDKWLETQRAEDTASKCLVVKLSAEVADLSDAMRLVLLSGTKSIVERLARAIDAAVADGSLAPVADSQLLAETLYQTWLGASLLSKITRNDAPLKTAMIATRRSLKLEK</sequence>
<evidence type="ECO:0000313" key="7">
    <source>
        <dbReference type="Proteomes" id="UP001597102"/>
    </source>
</evidence>
<keyword evidence="2 4" id="KW-0238">DNA-binding</keyword>
<keyword evidence="7" id="KW-1185">Reference proteome</keyword>
<dbReference type="Pfam" id="PF16925">
    <property type="entry name" value="TetR_C_13"/>
    <property type="match status" value="1"/>
</dbReference>
<dbReference type="InterPro" id="IPR001647">
    <property type="entry name" value="HTH_TetR"/>
</dbReference>
<dbReference type="SUPFAM" id="SSF48498">
    <property type="entry name" value="Tetracyclin repressor-like, C-terminal domain"/>
    <property type="match status" value="1"/>
</dbReference>
<dbReference type="PROSITE" id="PS50977">
    <property type="entry name" value="HTH_TETR_2"/>
    <property type="match status" value="1"/>
</dbReference>
<dbReference type="PANTHER" id="PTHR47506:SF6">
    <property type="entry name" value="HTH-TYPE TRANSCRIPTIONAL REPRESSOR NEMR"/>
    <property type="match status" value="1"/>
</dbReference>
<dbReference type="EMBL" id="JBHTJO010000001">
    <property type="protein sequence ID" value="MFD0985857.1"/>
    <property type="molecule type" value="Genomic_DNA"/>
</dbReference>
<evidence type="ECO:0000256" key="2">
    <source>
        <dbReference type="ARBA" id="ARBA00023125"/>
    </source>
</evidence>
<dbReference type="PANTHER" id="PTHR47506">
    <property type="entry name" value="TRANSCRIPTIONAL REGULATORY PROTEIN"/>
    <property type="match status" value="1"/>
</dbReference>
<dbReference type="InterPro" id="IPR009057">
    <property type="entry name" value="Homeodomain-like_sf"/>
</dbReference>
<dbReference type="RefSeq" id="WP_379084922.1">
    <property type="nucleotide sequence ID" value="NZ_JBHTJO010000001.1"/>
</dbReference>
<proteinExistence type="predicted"/>
<accession>A0ABW3J614</accession>
<name>A0ABW3J614_9HYPH</name>
<dbReference type="Proteomes" id="UP001597102">
    <property type="component" value="Unassembled WGS sequence"/>
</dbReference>
<comment type="caution">
    <text evidence="6">The sequence shown here is derived from an EMBL/GenBank/DDBJ whole genome shotgun (WGS) entry which is preliminary data.</text>
</comment>
<evidence type="ECO:0000256" key="4">
    <source>
        <dbReference type="PROSITE-ProRule" id="PRU00335"/>
    </source>
</evidence>
<dbReference type="InterPro" id="IPR011075">
    <property type="entry name" value="TetR_C"/>
</dbReference>
<feature type="DNA-binding region" description="H-T-H motif" evidence="4">
    <location>
        <begin position="31"/>
        <end position="50"/>
    </location>
</feature>
<evidence type="ECO:0000313" key="6">
    <source>
        <dbReference type="EMBL" id="MFD0985857.1"/>
    </source>
</evidence>
<dbReference type="PRINTS" id="PR00455">
    <property type="entry name" value="HTHTETR"/>
</dbReference>
<dbReference type="InterPro" id="IPR036271">
    <property type="entry name" value="Tet_transcr_reg_TetR-rel_C_sf"/>
</dbReference>
<dbReference type="Gene3D" id="1.10.357.10">
    <property type="entry name" value="Tetracycline Repressor, domain 2"/>
    <property type="match status" value="1"/>
</dbReference>
<dbReference type="Pfam" id="PF00440">
    <property type="entry name" value="TetR_N"/>
    <property type="match status" value="1"/>
</dbReference>
<evidence type="ECO:0000259" key="5">
    <source>
        <dbReference type="PROSITE" id="PS50977"/>
    </source>
</evidence>
<keyword evidence="3" id="KW-0804">Transcription</keyword>
<protein>
    <submittedName>
        <fullName evidence="6">TetR/AcrR family transcriptional regulator</fullName>
    </submittedName>
</protein>